<keyword evidence="5" id="KW-0653">Protein transport</keyword>
<evidence type="ECO:0000256" key="2">
    <source>
        <dbReference type="ARBA" id="ARBA00022448"/>
    </source>
</evidence>
<evidence type="ECO:0000256" key="1">
    <source>
        <dbReference type="ARBA" id="ARBA00004123"/>
    </source>
</evidence>
<evidence type="ECO:0000313" key="9">
    <source>
        <dbReference type="Proteomes" id="UP001530293"/>
    </source>
</evidence>
<organism evidence="8 9">
    <name type="scientific">Discostella pseudostelligera</name>
    <dbReference type="NCBI Taxonomy" id="259834"/>
    <lineage>
        <taxon>Eukaryota</taxon>
        <taxon>Sar</taxon>
        <taxon>Stramenopiles</taxon>
        <taxon>Ochrophyta</taxon>
        <taxon>Bacillariophyta</taxon>
        <taxon>Coscinodiscophyceae</taxon>
        <taxon>Thalassiosirophycidae</taxon>
        <taxon>Stephanodiscales</taxon>
        <taxon>Stephanodiscaceae</taxon>
        <taxon>Discostella</taxon>
    </lineage>
</organism>
<evidence type="ECO:0000256" key="4">
    <source>
        <dbReference type="ARBA" id="ARBA00023242"/>
    </source>
</evidence>
<feature type="region of interest" description="Disordered" evidence="6">
    <location>
        <begin position="1"/>
        <end position="80"/>
    </location>
</feature>
<sequence>MGASRSDENANPNNSVRDNVTSNSNSSSSKIPAPPPRISLATSGKFHSRRSAGATVSNSSRQYSSNAAENSSRSTNSEITTNHQAAIVPLLEKKNDDEDLSLWVIGYGYRNESHFRALYQRLEKCGTITSRRGGLACFGEEKTNSNNDTGDNWVAIRYESALCAQKALCQHGNLVSIGGSTMVMGVMALTDSMDLAVQLLGSGSVGGSESGLLSTSRESGGGVRLIGQRRTEEDVLRIGDDQQSGVEETVDDEMKSSIDSFCGKIMAWFFMWDT</sequence>
<evidence type="ECO:0000256" key="6">
    <source>
        <dbReference type="SAM" id="MobiDB-lite"/>
    </source>
</evidence>
<keyword evidence="5" id="KW-0811">Translocation</keyword>
<dbReference type="Proteomes" id="UP001530293">
    <property type="component" value="Unassembled WGS sequence"/>
</dbReference>
<proteinExistence type="predicted"/>
<protein>
    <recommendedName>
        <fullName evidence="7">RRM Nup35-type domain-containing protein</fullName>
    </recommendedName>
</protein>
<dbReference type="Pfam" id="PF05172">
    <property type="entry name" value="RRM_Nup35"/>
    <property type="match status" value="1"/>
</dbReference>
<dbReference type="InterPro" id="IPR012677">
    <property type="entry name" value="Nucleotide-bd_a/b_plait_sf"/>
</dbReference>
<keyword evidence="3 5" id="KW-0509">mRNA transport</keyword>
<keyword evidence="4 5" id="KW-0539">Nucleus</keyword>
<evidence type="ECO:0000259" key="7">
    <source>
        <dbReference type="PROSITE" id="PS51472"/>
    </source>
</evidence>
<dbReference type="GO" id="GO:0051028">
    <property type="term" value="P:mRNA transport"/>
    <property type="evidence" value="ECO:0007669"/>
    <property type="project" value="UniProtKB-UniRule"/>
</dbReference>
<evidence type="ECO:0000313" key="8">
    <source>
        <dbReference type="EMBL" id="KAL3759155.1"/>
    </source>
</evidence>
<dbReference type="GO" id="GO:0005643">
    <property type="term" value="C:nuclear pore"/>
    <property type="evidence" value="ECO:0007669"/>
    <property type="project" value="UniProtKB-UniRule"/>
</dbReference>
<comment type="subcellular location">
    <subcellularLocation>
        <location evidence="1">Nucleus</location>
    </subcellularLocation>
</comment>
<dbReference type="InterPro" id="IPR007846">
    <property type="entry name" value="RRM_NUP35_dom"/>
</dbReference>
<accession>A0ABD3M535</accession>
<dbReference type="PANTHER" id="PTHR21527">
    <property type="entry name" value="NUCLEOPORIN NUP35"/>
    <property type="match status" value="1"/>
</dbReference>
<dbReference type="AlphaFoldDB" id="A0ABD3M535"/>
<dbReference type="PROSITE" id="PS51472">
    <property type="entry name" value="RRM_NUP35"/>
    <property type="match status" value="1"/>
</dbReference>
<keyword evidence="5" id="KW-0906">Nuclear pore complex</keyword>
<gene>
    <name evidence="8" type="ORF">ACHAWU_002036</name>
</gene>
<evidence type="ECO:0000256" key="3">
    <source>
        <dbReference type="ARBA" id="ARBA00022816"/>
    </source>
</evidence>
<evidence type="ECO:0000256" key="5">
    <source>
        <dbReference type="PROSITE-ProRule" id="PRU00804"/>
    </source>
</evidence>
<reference evidence="8 9" key="1">
    <citation type="submission" date="2024-10" db="EMBL/GenBank/DDBJ databases">
        <title>Updated reference genomes for cyclostephanoid diatoms.</title>
        <authorList>
            <person name="Roberts W.R."/>
            <person name="Alverson A.J."/>
        </authorList>
    </citation>
    <scope>NUCLEOTIDE SEQUENCE [LARGE SCALE GENOMIC DNA]</scope>
    <source>
        <strain evidence="8 9">AJA232-27</strain>
    </source>
</reference>
<feature type="domain" description="RRM Nup35-type" evidence="7">
    <location>
        <begin position="98"/>
        <end position="196"/>
    </location>
</feature>
<dbReference type="EMBL" id="JALLBG020000212">
    <property type="protein sequence ID" value="KAL3759155.1"/>
    <property type="molecule type" value="Genomic_DNA"/>
</dbReference>
<dbReference type="Gene3D" id="3.30.70.330">
    <property type="match status" value="1"/>
</dbReference>
<keyword evidence="9" id="KW-1185">Reference proteome</keyword>
<name>A0ABD3M535_9STRA</name>
<keyword evidence="2 5" id="KW-0813">Transport</keyword>
<dbReference type="PANTHER" id="PTHR21527:SF6">
    <property type="entry name" value="NUCLEOPORIN NUP35"/>
    <property type="match status" value="1"/>
</dbReference>
<feature type="compositionally biased region" description="Polar residues" evidence="6">
    <location>
        <begin position="54"/>
        <end position="80"/>
    </location>
</feature>
<comment type="caution">
    <text evidence="8">The sequence shown here is derived from an EMBL/GenBank/DDBJ whole genome shotgun (WGS) entry which is preliminary data.</text>
</comment>
<feature type="compositionally biased region" description="Low complexity" evidence="6">
    <location>
        <begin position="13"/>
        <end position="29"/>
    </location>
</feature>